<gene>
    <name evidence="3" type="ORF">H8K47_04345</name>
</gene>
<dbReference type="InterPro" id="IPR005618">
    <property type="entry name" value="OMPW"/>
</dbReference>
<evidence type="ECO:0000256" key="1">
    <source>
        <dbReference type="ARBA" id="ARBA00004442"/>
    </source>
</evidence>
<reference evidence="3" key="1">
    <citation type="submission" date="2020-08" db="EMBL/GenBank/DDBJ databases">
        <title>Novel species isolated from subtropical streams in China.</title>
        <authorList>
            <person name="Lu H."/>
        </authorList>
    </citation>
    <scope>NUCLEOTIDE SEQUENCE</scope>
    <source>
        <strain evidence="3">CY7W</strain>
    </source>
</reference>
<dbReference type="GO" id="GO:0009279">
    <property type="term" value="C:cell outer membrane"/>
    <property type="evidence" value="ECO:0007669"/>
    <property type="project" value="UniProtKB-SubCell"/>
</dbReference>
<evidence type="ECO:0000313" key="3">
    <source>
        <dbReference type="EMBL" id="MBC3934580.1"/>
    </source>
</evidence>
<comment type="caution">
    <text evidence="3">The sequence shown here is derived from an EMBL/GenBank/DDBJ whole genome shotgun (WGS) entry which is preliminary data.</text>
</comment>
<feature type="chain" id="PRO_5037687177" evidence="2">
    <location>
        <begin position="22"/>
        <end position="224"/>
    </location>
</feature>
<dbReference type="Proteomes" id="UP000612361">
    <property type="component" value="Unassembled WGS sequence"/>
</dbReference>
<dbReference type="SUPFAM" id="SSF56925">
    <property type="entry name" value="OMPA-like"/>
    <property type="match status" value="1"/>
</dbReference>
<dbReference type="Pfam" id="PF03922">
    <property type="entry name" value="OmpW"/>
    <property type="match status" value="1"/>
</dbReference>
<comment type="subcellular location">
    <subcellularLocation>
        <location evidence="1">Cell outer membrane</location>
    </subcellularLocation>
</comment>
<accession>A0A923KYK3</accession>
<dbReference type="Gene3D" id="2.40.160.20">
    <property type="match status" value="1"/>
</dbReference>
<dbReference type="InterPro" id="IPR011250">
    <property type="entry name" value="OMP/PagP_B-barrel"/>
</dbReference>
<keyword evidence="4" id="KW-1185">Reference proteome</keyword>
<evidence type="ECO:0000256" key="2">
    <source>
        <dbReference type="SAM" id="SignalP"/>
    </source>
</evidence>
<protein>
    <submittedName>
        <fullName evidence="3">Outer membrane beta-barrel protein</fullName>
    </submittedName>
</protein>
<evidence type="ECO:0000313" key="4">
    <source>
        <dbReference type="Proteomes" id="UP000612361"/>
    </source>
</evidence>
<dbReference type="AlphaFoldDB" id="A0A923KYK3"/>
<name>A0A923KYK3_9BURK</name>
<dbReference type="RefSeq" id="WP_186880189.1">
    <property type="nucleotide sequence ID" value="NZ_JACOGG010000003.1"/>
</dbReference>
<dbReference type="PANTHER" id="PTHR36920:SF1">
    <property type="entry name" value="OUTER MEMBRANE PROTEIN W"/>
    <property type="match status" value="1"/>
</dbReference>
<proteinExistence type="predicted"/>
<keyword evidence="2" id="KW-0732">Signal</keyword>
<feature type="signal peptide" evidence="2">
    <location>
        <begin position="1"/>
        <end position="21"/>
    </location>
</feature>
<dbReference type="EMBL" id="JACOGG010000003">
    <property type="protein sequence ID" value="MBC3934580.1"/>
    <property type="molecule type" value="Genomic_DNA"/>
</dbReference>
<organism evidence="3 4">
    <name type="scientific">Undibacterium rugosum</name>
    <dbReference type="NCBI Taxonomy" id="2762291"/>
    <lineage>
        <taxon>Bacteria</taxon>
        <taxon>Pseudomonadati</taxon>
        <taxon>Pseudomonadota</taxon>
        <taxon>Betaproteobacteria</taxon>
        <taxon>Burkholderiales</taxon>
        <taxon>Oxalobacteraceae</taxon>
        <taxon>Undibacterium</taxon>
    </lineage>
</organism>
<sequence>MMKTKLAAAALFALASSSAFAYDYTVRGGVIGINIHSESPDFTSNGPAFLTPQPAGLTVGNAKTLMFGLSKKLNDNFELDFVAGLPPEHEVYGRGVLAPYGVIARVKQRAPTVFVNYKFGAPSSNFRPFVGLGINYTQFFDANTTPLNDIAVGGPTKLNLTSSFGLAAQLGATYQLNERWSVTASVATAKVKTDLTAITGSIERKTTVDFKPVVVAVGVGYSFW</sequence>
<dbReference type="GO" id="GO:0055085">
    <property type="term" value="P:transmembrane transport"/>
    <property type="evidence" value="ECO:0007669"/>
    <property type="project" value="TreeGrafter"/>
</dbReference>
<dbReference type="PANTHER" id="PTHR36920">
    <property type="match status" value="1"/>
</dbReference>